<gene>
    <name evidence="6" type="ORF">CLCR_00380</name>
</gene>
<evidence type="ECO:0000259" key="4">
    <source>
        <dbReference type="PROSITE" id="PS51388"/>
    </source>
</evidence>
<dbReference type="SUPFAM" id="SSF52540">
    <property type="entry name" value="P-loop containing nucleoside triphosphate hydrolases"/>
    <property type="match status" value="1"/>
</dbReference>
<dbReference type="InterPro" id="IPR027417">
    <property type="entry name" value="P-loop_NTPase"/>
</dbReference>
<dbReference type="GO" id="GO:0048312">
    <property type="term" value="P:intracellular distribution of mitochondria"/>
    <property type="evidence" value="ECO:0007669"/>
    <property type="project" value="TreeGrafter"/>
</dbReference>
<name>A0A1C1CBS6_9EURO</name>
<dbReference type="FunFam" id="3.40.50.300:FF:001425">
    <property type="entry name" value="Dynamin GTPase, putative"/>
    <property type="match status" value="1"/>
</dbReference>
<keyword evidence="7" id="KW-1185">Reference proteome</keyword>
<dbReference type="STRING" id="86049.A0A1C1CBS6"/>
<dbReference type="GO" id="GO:0005739">
    <property type="term" value="C:mitochondrion"/>
    <property type="evidence" value="ECO:0007669"/>
    <property type="project" value="TreeGrafter"/>
</dbReference>
<dbReference type="Gene3D" id="3.40.50.300">
    <property type="entry name" value="P-loop containing nucleotide triphosphate hydrolases"/>
    <property type="match status" value="1"/>
</dbReference>
<dbReference type="InterPro" id="IPR030381">
    <property type="entry name" value="G_DYNAMIN_dom"/>
</dbReference>
<evidence type="ECO:0000259" key="5">
    <source>
        <dbReference type="PROSITE" id="PS51718"/>
    </source>
</evidence>
<evidence type="ECO:0000256" key="3">
    <source>
        <dbReference type="SAM" id="MobiDB-lite"/>
    </source>
</evidence>
<dbReference type="GO" id="GO:0000266">
    <property type="term" value="P:mitochondrial fission"/>
    <property type="evidence" value="ECO:0007669"/>
    <property type="project" value="TreeGrafter"/>
</dbReference>
<dbReference type="AlphaFoldDB" id="A0A1C1CBS6"/>
<dbReference type="InterPro" id="IPR001401">
    <property type="entry name" value="Dynamin_GTPase"/>
</dbReference>
<organism evidence="6 7">
    <name type="scientific">Cladophialophora carrionii</name>
    <dbReference type="NCBI Taxonomy" id="86049"/>
    <lineage>
        <taxon>Eukaryota</taxon>
        <taxon>Fungi</taxon>
        <taxon>Dikarya</taxon>
        <taxon>Ascomycota</taxon>
        <taxon>Pezizomycotina</taxon>
        <taxon>Eurotiomycetes</taxon>
        <taxon>Chaetothyriomycetidae</taxon>
        <taxon>Chaetothyriales</taxon>
        <taxon>Herpotrichiellaceae</taxon>
        <taxon>Cladophialophora</taxon>
    </lineage>
</organism>
<dbReference type="VEuPathDB" id="FungiDB:G647_10086"/>
<protein>
    <submittedName>
        <fullName evidence="6">Interferon-induced GTP-binding protein Mx</fullName>
    </submittedName>
</protein>
<feature type="compositionally biased region" description="Basic residues" evidence="3">
    <location>
        <begin position="803"/>
        <end position="812"/>
    </location>
</feature>
<evidence type="ECO:0000256" key="1">
    <source>
        <dbReference type="ARBA" id="ARBA00022741"/>
    </source>
</evidence>
<dbReference type="Proteomes" id="UP000094526">
    <property type="component" value="Unassembled WGS sequence"/>
</dbReference>
<feature type="domain" description="Dynamin-type G" evidence="5">
    <location>
        <begin position="45"/>
        <end position="329"/>
    </location>
</feature>
<dbReference type="OrthoDB" id="415706at2759"/>
<sequence>MAPDNSRETNHSDKATTPLVQLQSKDHEEILNVIDQLRSEGISKYINLPQLIVCGDQSSGKSSVLEAISGLAFPTKDNVCTRFATELILRRAPETSVTASIHPDDERTSAEKERIQQFKSSTIDLHQFAAIIRDAEICIGEGRDGHIFSKDVLRVEVSGPTQPHLTLVDLPGLYHAPDESQTAEGVEFVESLVLSYIQNKRSVILAVISAKSDIALQKVTAFTRKVDPNGHRTMGIITKPDTLSKGSDMEQSFLNLAGNKRVEFRLGWHVLKNRKYEERHFSLTKRRDSEAEFLASGVWAALPRSQVGIESLRPRLSAILKDHIIAQLPGLITETQQSLEETDASLQRLGDARQTLADQRRYLLHSSERFSGLVGYAINGVYFDPFFGDAMDDEGYQRRLRAVVQNRLSDFSKNLEAKGMQKQIIDDEDEDMVLEEGQIFRSAYMDEVQQRMRRSRGRELPGTFDPHIVGDLFYLQSKPWESNVMECIDMLLKDVQKAIKPIIEDILDDKTITGLLEYILNPGLDKVEASLRDKTKELLKPQQSGHPITYNNSFIESVQRARQGHHQRSIREKLREFFGNSYPRFPSSETSFVFSMDNLINALGTQTEDDMERFACSEAIDCMQAYYEVLSPSCICCRSGREDADAVNFTNQVARTKFVDDFSNLAVEKCLLGPLAVIFCPKVVDTLADGVVENIAAEDESSKLERARLLHKRVKLQDSLLQLHRLDRHNVTGAKGRLHLDDEGDNDNDNDSDSPADGLESIDGPASPAESLMLATSGEAYEAGPDREPATELEPEFAEPPKSGKKKKHKNARFWESIE</sequence>
<dbReference type="EMBL" id="LGRB01000017">
    <property type="protein sequence ID" value="OCT45917.1"/>
    <property type="molecule type" value="Genomic_DNA"/>
</dbReference>
<dbReference type="PROSITE" id="PS51388">
    <property type="entry name" value="GED"/>
    <property type="match status" value="1"/>
</dbReference>
<dbReference type="eggNOG" id="KOG0446">
    <property type="taxonomic scope" value="Eukaryota"/>
</dbReference>
<dbReference type="GO" id="GO:0006897">
    <property type="term" value="P:endocytosis"/>
    <property type="evidence" value="ECO:0007669"/>
    <property type="project" value="TreeGrafter"/>
</dbReference>
<dbReference type="GO" id="GO:0005525">
    <property type="term" value="F:GTP binding"/>
    <property type="evidence" value="ECO:0007669"/>
    <property type="project" value="InterPro"/>
</dbReference>
<keyword evidence="2" id="KW-0342">GTP-binding</keyword>
<accession>A0A1C1CBS6</accession>
<dbReference type="InterPro" id="IPR045063">
    <property type="entry name" value="Dynamin_N"/>
</dbReference>
<dbReference type="InterPro" id="IPR022812">
    <property type="entry name" value="Dynamin"/>
</dbReference>
<dbReference type="GO" id="GO:0003924">
    <property type="term" value="F:GTPase activity"/>
    <property type="evidence" value="ECO:0007669"/>
    <property type="project" value="InterPro"/>
</dbReference>
<dbReference type="GO" id="GO:0005874">
    <property type="term" value="C:microtubule"/>
    <property type="evidence" value="ECO:0007669"/>
    <property type="project" value="TreeGrafter"/>
</dbReference>
<feature type="compositionally biased region" description="Acidic residues" evidence="3">
    <location>
        <begin position="742"/>
        <end position="754"/>
    </location>
</feature>
<evidence type="ECO:0000313" key="6">
    <source>
        <dbReference type="EMBL" id="OCT45917.1"/>
    </source>
</evidence>
<feature type="region of interest" description="Disordered" evidence="3">
    <location>
        <begin position="734"/>
        <end position="819"/>
    </location>
</feature>
<feature type="domain" description="GED" evidence="4">
    <location>
        <begin position="616"/>
        <end position="731"/>
    </location>
</feature>
<dbReference type="Pfam" id="PF00350">
    <property type="entry name" value="Dynamin_N"/>
    <property type="match status" value="1"/>
</dbReference>
<dbReference type="PANTHER" id="PTHR11566">
    <property type="entry name" value="DYNAMIN"/>
    <property type="match status" value="1"/>
</dbReference>
<dbReference type="Pfam" id="PF01031">
    <property type="entry name" value="Dynamin_M"/>
    <property type="match status" value="1"/>
</dbReference>
<evidence type="ECO:0000313" key="7">
    <source>
        <dbReference type="Proteomes" id="UP000094526"/>
    </source>
</evidence>
<comment type="caution">
    <text evidence="6">The sequence shown here is derived from an EMBL/GenBank/DDBJ whole genome shotgun (WGS) entry which is preliminary data.</text>
</comment>
<dbReference type="PRINTS" id="PR00195">
    <property type="entry name" value="DYNAMIN"/>
</dbReference>
<dbReference type="CDD" id="cd08771">
    <property type="entry name" value="DLP_1"/>
    <property type="match status" value="1"/>
</dbReference>
<dbReference type="GO" id="GO:0016559">
    <property type="term" value="P:peroxisome fission"/>
    <property type="evidence" value="ECO:0007669"/>
    <property type="project" value="TreeGrafter"/>
</dbReference>
<proteinExistence type="predicted"/>
<dbReference type="PANTHER" id="PTHR11566:SF149">
    <property type="entry name" value="GTPASE, PUTATIVE (AFU_ORTHOLOGUE AFUA_6G11890)-RELATED"/>
    <property type="match status" value="1"/>
</dbReference>
<dbReference type="GO" id="GO:0008017">
    <property type="term" value="F:microtubule binding"/>
    <property type="evidence" value="ECO:0007669"/>
    <property type="project" value="TreeGrafter"/>
</dbReference>
<dbReference type="VEuPathDB" id="FungiDB:CLCR_00380"/>
<dbReference type="InterPro" id="IPR000375">
    <property type="entry name" value="Dynamin_stalk"/>
</dbReference>
<reference evidence="7" key="1">
    <citation type="submission" date="2015-07" db="EMBL/GenBank/DDBJ databases">
        <authorList>
            <person name="Teixeira M.M."/>
            <person name="Souza R.C."/>
            <person name="Almeida L.G."/>
            <person name="Vicente V.A."/>
            <person name="de Hoog S."/>
            <person name="Bocca A.L."/>
            <person name="de Almeida S.R."/>
            <person name="Vasconcelos A.T."/>
            <person name="Felipe M.S."/>
        </authorList>
    </citation>
    <scope>NUCLEOTIDE SEQUENCE [LARGE SCALE GENOMIC DNA]</scope>
    <source>
        <strain evidence="7">KSF</strain>
    </source>
</reference>
<dbReference type="PROSITE" id="PS51718">
    <property type="entry name" value="G_DYNAMIN_2"/>
    <property type="match status" value="1"/>
</dbReference>
<dbReference type="GO" id="GO:0016020">
    <property type="term" value="C:membrane"/>
    <property type="evidence" value="ECO:0007669"/>
    <property type="project" value="TreeGrafter"/>
</dbReference>
<dbReference type="InterPro" id="IPR020850">
    <property type="entry name" value="GED_dom"/>
</dbReference>
<keyword evidence="1" id="KW-0547">Nucleotide-binding</keyword>
<evidence type="ECO:0000256" key="2">
    <source>
        <dbReference type="ARBA" id="ARBA00023134"/>
    </source>
</evidence>
<dbReference type="SMART" id="SM00053">
    <property type="entry name" value="DYNc"/>
    <property type="match status" value="1"/>
</dbReference>